<dbReference type="EMBL" id="JBHLTS010000021">
    <property type="protein sequence ID" value="MFC0514519.1"/>
    <property type="molecule type" value="Genomic_DNA"/>
</dbReference>
<gene>
    <name evidence="1" type="ORF">ACFFGT_09915</name>
</gene>
<evidence type="ECO:0000313" key="1">
    <source>
        <dbReference type="EMBL" id="MFC0514519.1"/>
    </source>
</evidence>
<reference evidence="1 2" key="1">
    <citation type="submission" date="2024-09" db="EMBL/GenBank/DDBJ databases">
        <authorList>
            <person name="Sun Q."/>
            <person name="Mori K."/>
        </authorList>
    </citation>
    <scope>NUCLEOTIDE SEQUENCE [LARGE SCALE GENOMIC DNA]</scope>
    <source>
        <strain evidence="1 2">NCAIM B.02415</strain>
    </source>
</reference>
<sequence length="81" mass="8923">MDIPHYHEAFEFINYSVVEALGFKQPCATSFFVGIPEIYRLGNISIAFTAGDEVTVTVSDEVKNIKRTTELVALLNNKAAG</sequence>
<dbReference type="RefSeq" id="WP_377022366.1">
    <property type="nucleotide sequence ID" value="NZ_JBHLTS010000021.1"/>
</dbReference>
<keyword evidence="2" id="KW-1185">Reference proteome</keyword>
<dbReference type="Proteomes" id="UP001589828">
    <property type="component" value="Unassembled WGS sequence"/>
</dbReference>
<accession>A0ABV6L4X2</accession>
<name>A0ABV6L4X2_9SPHI</name>
<comment type="caution">
    <text evidence="1">The sequence shown here is derived from an EMBL/GenBank/DDBJ whole genome shotgun (WGS) entry which is preliminary data.</text>
</comment>
<organism evidence="1 2">
    <name type="scientific">Mucilaginibacter angelicae</name>
    <dbReference type="NCBI Taxonomy" id="869718"/>
    <lineage>
        <taxon>Bacteria</taxon>
        <taxon>Pseudomonadati</taxon>
        <taxon>Bacteroidota</taxon>
        <taxon>Sphingobacteriia</taxon>
        <taxon>Sphingobacteriales</taxon>
        <taxon>Sphingobacteriaceae</taxon>
        <taxon>Mucilaginibacter</taxon>
    </lineage>
</organism>
<evidence type="ECO:0000313" key="2">
    <source>
        <dbReference type="Proteomes" id="UP001589828"/>
    </source>
</evidence>
<proteinExistence type="predicted"/>
<protein>
    <submittedName>
        <fullName evidence="1">Uncharacterized protein</fullName>
    </submittedName>
</protein>